<feature type="domain" description="HTH tetR-type" evidence="5">
    <location>
        <begin position="67"/>
        <end position="127"/>
    </location>
</feature>
<accession>A0A1X1ZWW2</accession>
<dbReference type="EMBL" id="LQPJ01000053">
    <property type="protein sequence ID" value="ORW28882.1"/>
    <property type="molecule type" value="Genomic_DNA"/>
</dbReference>
<evidence type="ECO:0000256" key="4">
    <source>
        <dbReference type="PROSITE-ProRule" id="PRU00335"/>
    </source>
</evidence>
<reference evidence="6 7" key="1">
    <citation type="submission" date="2016-01" db="EMBL/GenBank/DDBJ databases">
        <title>The new phylogeny of the genus Mycobacterium.</title>
        <authorList>
            <person name="Tarcisio F."/>
            <person name="Conor M."/>
            <person name="Antonella G."/>
            <person name="Elisabetta G."/>
            <person name="Giulia F.S."/>
            <person name="Sara T."/>
            <person name="Anna F."/>
            <person name="Clotilde B."/>
            <person name="Roberto B."/>
            <person name="Veronica D.S."/>
            <person name="Fabio R."/>
            <person name="Monica P."/>
            <person name="Olivier J."/>
            <person name="Enrico T."/>
            <person name="Nicola S."/>
        </authorList>
    </citation>
    <scope>NUCLEOTIDE SEQUENCE [LARGE SCALE GENOMIC DNA]</scope>
    <source>
        <strain evidence="6 7">DSM 44572</strain>
    </source>
</reference>
<dbReference type="PANTHER" id="PTHR30055:SF234">
    <property type="entry name" value="HTH-TYPE TRANSCRIPTIONAL REGULATOR BETI"/>
    <property type="match status" value="1"/>
</dbReference>
<dbReference type="PROSITE" id="PS50977">
    <property type="entry name" value="HTH_TETR_2"/>
    <property type="match status" value="1"/>
</dbReference>
<dbReference type="STRING" id="153971.AWC19_26440"/>
<dbReference type="InterPro" id="IPR009057">
    <property type="entry name" value="Homeodomain-like_sf"/>
</dbReference>
<comment type="caution">
    <text evidence="6">The sequence shown here is derived from an EMBL/GenBank/DDBJ whole genome shotgun (WGS) entry which is preliminary data.</text>
</comment>
<dbReference type="SUPFAM" id="SSF48498">
    <property type="entry name" value="Tetracyclin repressor-like, C-terminal domain"/>
    <property type="match status" value="1"/>
</dbReference>
<dbReference type="SUPFAM" id="SSF46689">
    <property type="entry name" value="Homeodomain-like"/>
    <property type="match status" value="1"/>
</dbReference>
<evidence type="ECO:0000256" key="2">
    <source>
        <dbReference type="ARBA" id="ARBA00023125"/>
    </source>
</evidence>
<sequence length="265" mass="28167">MTSADALVEAALRAAEELGKDVADVPVTVIARHAGISRSTLLRRLGGSRAPLDEAVRSRGVDPGGVPPVRTRALDAAATLIAERGLGAATLEAVAARADCSVQSLYAIFGTRDGLLRTVFDRHSPLLDIEEFLAEDHTDFFATVRRFYALLADSFSREPRVGPAMFAEAVARPASPAMQTLLNHKGPQVLAVIGKWLSTEIQAGRIRDLPVSLLMQELLAPMVIHMLLRPNAANVLGVDTPDIDTVCDVFADGFVRAAGTAPPSS</sequence>
<protein>
    <submittedName>
        <fullName evidence="6">TetR family transcriptional regulator</fullName>
    </submittedName>
</protein>
<feature type="DNA-binding region" description="H-T-H motif" evidence="4">
    <location>
        <begin position="90"/>
        <end position="109"/>
    </location>
</feature>
<dbReference type="RefSeq" id="WP_264072519.1">
    <property type="nucleotide sequence ID" value="NZ_JACKRZ010000240.1"/>
</dbReference>
<evidence type="ECO:0000256" key="1">
    <source>
        <dbReference type="ARBA" id="ARBA00023015"/>
    </source>
</evidence>
<dbReference type="InterPro" id="IPR050109">
    <property type="entry name" value="HTH-type_TetR-like_transc_reg"/>
</dbReference>
<evidence type="ECO:0000313" key="6">
    <source>
        <dbReference type="EMBL" id="ORW28882.1"/>
    </source>
</evidence>
<keyword evidence="2 4" id="KW-0238">DNA-binding</keyword>
<gene>
    <name evidence="6" type="ORF">AWC19_26440</name>
</gene>
<evidence type="ECO:0000313" key="7">
    <source>
        <dbReference type="Proteomes" id="UP000193529"/>
    </source>
</evidence>
<dbReference type="Proteomes" id="UP000193529">
    <property type="component" value="Unassembled WGS sequence"/>
</dbReference>
<evidence type="ECO:0000259" key="5">
    <source>
        <dbReference type="PROSITE" id="PS50977"/>
    </source>
</evidence>
<proteinExistence type="predicted"/>
<dbReference type="Gene3D" id="1.10.357.10">
    <property type="entry name" value="Tetracycline Repressor, domain 2"/>
    <property type="match status" value="1"/>
</dbReference>
<evidence type="ECO:0000256" key="3">
    <source>
        <dbReference type="ARBA" id="ARBA00023163"/>
    </source>
</evidence>
<name>A0A1X1ZWW2_9MYCO</name>
<dbReference type="GO" id="GO:0003700">
    <property type="term" value="F:DNA-binding transcription factor activity"/>
    <property type="evidence" value="ECO:0007669"/>
    <property type="project" value="TreeGrafter"/>
</dbReference>
<dbReference type="GO" id="GO:0000976">
    <property type="term" value="F:transcription cis-regulatory region binding"/>
    <property type="evidence" value="ECO:0007669"/>
    <property type="project" value="TreeGrafter"/>
</dbReference>
<dbReference type="Pfam" id="PF00440">
    <property type="entry name" value="TetR_N"/>
    <property type="match status" value="1"/>
</dbReference>
<keyword evidence="1" id="KW-0805">Transcription regulation</keyword>
<dbReference type="InterPro" id="IPR001647">
    <property type="entry name" value="HTH_TetR"/>
</dbReference>
<organism evidence="6 7">
    <name type="scientific">Mycobacterium palustre</name>
    <dbReference type="NCBI Taxonomy" id="153971"/>
    <lineage>
        <taxon>Bacteria</taxon>
        <taxon>Bacillati</taxon>
        <taxon>Actinomycetota</taxon>
        <taxon>Actinomycetes</taxon>
        <taxon>Mycobacteriales</taxon>
        <taxon>Mycobacteriaceae</taxon>
        <taxon>Mycobacterium</taxon>
        <taxon>Mycobacterium simiae complex</taxon>
    </lineage>
</organism>
<dbReference type="InterPro" id="IPR036271">
    <property type="entry name" value="Tet_transcr_reg_TetR-rel_C_sf"/>
</dbReference>
<dbReference type="PANTHER" id="PTHR30055">
    <property type="entry name" value="HTH-TYPE TRANSCRIPTIONAL REGULATOR RUTR"/>
    <property type="match status" value="1"/>
</dbReference>
<keyword evidence="3" id="KW-0804">Transcription</keyword>
<keyword evidence="7" id="KW-1185">Reference proteome</keyword>
<dbReference type="AlphaFoldDB" id="A0A1X1ZWW2"/>